<organism evidence="8 9">
    <name type="scientific">Massilia pinisoli</name>
    <dbReference type="NCBI Taxonomy" id="1772194"/>
    <lineage>
        <taxon>Bacteria</taxon>
        <taxon>Pseudomonadati</taxon>
        <taxon>Pseudomonadota</taxon>
        <taxon>Betaproteobacteria</taxon>
        <taxon>Burkholderiales</taxon>
        <taxon>Oxalobacteraceae</taxon>
        <taxon>Telluria group</taxon>
        <taxon>Massilia</taxon>
    </lineage>
</organism>
<dbReference type="PANTHER" id="PTHR43133:SF58">
    <property type="entry name" value="ECF RNA POLYMERASE SIGMA FACTOR SIGD"/>
    <property type="match status" value="1"/>
</dbReference>
<evidence type="ECO:0000256" key="1">
    <source>
        <dbReference type="ARBA" id="ARBA00010641"/>
    </source>
</evidence>
<dbReference type="Gene3D" id="1.10.10.10">
    <property type="entry name" value="Winged helix-like DNA-binding domain superfamily/Winged helix DNA-binding domain"/>
    <property type="match status" value="1"/>
</dbReference>
<evidence type="ECO:0000259" key="6">
    <source>
        <dbReference type="Pfam" id="PF04542"/>
    </source>
</evidence>
<dbReference type="InterPro" id="IPR013325">
    <property type="entry name" value="RNA_pol_sigma_r2"/>
</dbReference>
<sequence>MPIRRITGESSAQATESRLHQLFVRGCDGDADAYRGYLAGAAVLLRAYLRRRLQRWPDDVEDLVQECLLALHNQRESYDTGVPLTAWMHAIARYKLIDWLRRHARHEALHDPLDDTDDLVWNGPDPESGIVRRDLTRLLDALPDKQRAAIVLTKIEGMSVREAAGAMAVSEADVKVSVHRGLKGLAAKMKEWI</sequence>
<comment type="similarity">
    <text evidence="1">Belongs to the sigma-70 factor family. ECF subfamily.</text>
</comment>
<dbReference type="RefSeq" id="WP_258819503.1">
    <property type="nucleotide sequence ID" value="NZ_JANUGW010000027.1"/>
</dbReference>
<dbReference type="InterPro" id="IPR014284">
    <property type="entry name" value="RNA_pol_sigma-70_dom"/>
</dbReference>
<dbReference type="NCBIfam" id="TIGR02937">
    <property type="entry name" value="sigma70-ECF"/>
    <property type="match status" value="1"/>
</dbReference>
<accession>A0ABT1ZYH7</accession>
<feature type="domain" description="RNA polymerase sigma-70 region 2" evidence="6">
    <location>
        <begin position="44"/>
        <end position="105"/>
    </location>
</feature>
<name>A0ABT1ZYH7_9BURK</name>
<dbReference type="InterPro" id="IPR013324">
    <property type="entry name" value="RNA_pol_sigma_r3/r4-like"/>
</dbReference>
<evidence type="ECO:0000256" key="3">
    <source>
        <dbReference type="ARBA" id="ARBA00023082"/>
    </source>
</evidence>
<dbReference type="Pfam" id="PF08281">
    <property type="entry name" value="Sigma70_r4_2"/>
    <property type="match status" value="1"/>
</dbReference>
<proteinExistence type="inferred from homology"/>
<keyword evidence="2" id="KW-0805">Transcription regulation</keyword>
<keyword evidence="3" id="KW-0731">Sigma factor</keyword>
<evidence type="ECO:0000313" key="9">
    <source>
        <dbReference type="Proteomes" id="UP001204151"/>
    </source>
</evidence>
<evidence type="ECO:0000313" key="8">
    <source>
        <dbReference type="EMBL" id="MCS0584964.1"/>
    </source>
</evidence>
<dbReference type="InterPro" id="IPR039425">
    <property type="entry name" value="RNA_pol_sigma-70-like"/>
</dbReference>
<dbReference type="Gene3D" id="1.10.1740.10">
    <property type="match status" value="1"/>
</dbReference>
<dbReference type="Proteomes" id="UP001204151">
    <property type="component" value="Unassembled WGS sequence"/>
</dbReference>
<dbReference type="SUPFAM" id="SSF88946">
    <property type="entry name" value="Sigma2 domain of RNA polymerase sigma factors"/>
    <property type="match status" value="1"/>
</dbReference>
<dbReference type="NCBIfam" id="NF009188">
    <property type="entry name" value="PRK12536.1"/>
    <property type="match status" value="1"/>
</dbReference>
<evidence type="ECO:0000259" key="7">
    <source>
        <dbReference type="Pfam" id="PF08281"/>
    </source>
</evidence>
<dbReference type="Pfam" id="PF04542">
    <property type="entry name" value="Sigma70_r2"/>
    <property type="match status" value="1"/>
</dbReference>
<dbReference type="InterPro" id="IPR007627">
    <property type="entry name" value="RNA_pol_sigma70_r2"/>
</dbReference>
<evidence type="ECO:0000256" key="5">
    <source>
        <dbReference type="ARBA" id="ARBA00023163"/>
    </source>
</evidence>
<dbReference type="SUPFAM" id="SSF88659">
    <property type="entry name" value="Sigma3 and sigma4 domains of RNA polymerase sigma factors"/>
    <property type="match status" value="1"/>
</dbReference>
<gene>
    <name evidence="8" type="ORF">NX784_25575</name>
</gene>
<keyword evidence="9" id="KW-1185">Reference proteome</keyword>
<feature type="domain" description="RNA polymerase sigma factor 70 region 4 type 2" evidence="7">
    <location>
        <begin position="133"/>
        <end position="183"/>
    </location>
</feature>
<dbReference type="EMBL" id="JANUGW010000027">
    <property type="protein sequence ID" value="MCS0584964.1"/>
    <property type="molecule type" value="Genomic_DNA"/>
</dbReference>
<comment type="caution">
    <text evidence="8">The sequence shown here is derived from an EMBL/GenBank/DDBJ whole genome shotgun (WGS) entry which is preliminary data.</text>
</comment>
<dbReference type="CDD" id="cd06171">
    <property type="entry name" value="Sigma70_r4"/>
    <property type="match status" value="1"/>
</dbReference>
<evidence type="ECO:0000256" key="4">
    <source>
        <dbReference type="ARBA" id="ARBA00023125"/>
    </source>
</evidence>
<keyword evidence="4" id="KW-0238">DNA-binding</keyword>
<keyword evidence="5" id="KW-0804">Transcription</keyword>
<reference evidence="8 9" key="1">
    <citation type="submission" date="2022-08" db="EMBL/GenBank/DDBJ databases">
        <title>Reclassification of Massilia species as members of the genera Telluria, Duganella, Pseudoduganella, Mokoshia gen. nov. and Zemynaea gen. nov. using orthogonal and non-orthogonal genome-based approaches.</title>
        <authorList>
            <person name="Bowman J.P."/>
        </authorList>
    </citation>
    <scope>NUCLEOTIDE SEQUENCE [LARGE SCALE GENOMIC DNA]</scope>
    <source>
        <strain evidence="8 9">JCM 31316</strain>
    </source>
</reference>
<dbReference type="InterPro" id="IPR036388">
    <property type="entry name" value="WH-like_DNA-bd_sf"/>
</dbReference>
<dbReference type="InterPro" id="IPR013249">
    <property type="entry name" value="RNA_pol_sigma70_r4_t2"/>
</dbReference>
<dbReference type="PANTHER" id="PTHR43133">
    <property type="entry name" value="RNA POLYMERASE ECF-TYPE SIGMA FACTO"/>
    <property type="match status" value="1"/>
</dbReference>
<protein>
    <submittedName>
        <fullName evidence="8">Sigma-70 family RNA polymerase sigma factor</fullName>
    </submittedName>
</protein>
<evidence type="ECO:0000256" key="2">
    <source>
        <dbReference type="ARBA" id="ARBA00023015"/>
    </source>
</evidence>